<comment type="caution">
    <text evidence="9">The sequence shown here is derived from an EMBL/GenBank/DDBJ whole genome shotgun (WGS) entry which is preliminary data.</text>
</comment>
<gene>
    <name evidence="9" type="ORF">MKK02DRAFT_44660</name>
</gene>
<dbReference type="Proteomes" id="UP001164286">
    <property type="component" value="Unassembled WGS sequence"/>
</dbReference>
<evidence type="ECO:0000259" key="8">
    <source>
        <dbReference type="PROSITE" id="PS50162"/>
    </source>
</evidence>
<dbReference type="RefSeq" id="XP_052945738.1">
    <property type="nucleotide sequence ID" value="XM_053093034.1"/>
</dbReference>
<evidence type="ECO:0000256" key="7">
    <source>
        <dbReference type="SAM" id="MobiDB-lite"/>
    </source>
</evidence>
<feature type="region of interest" description="Disordered" evidence="7">
    <location>
        <begin position="359"/>
        <end position="405"/>
    </location>
</feature>
<protein>
    <submittedName>
        <fullName evidence="9">RAD57 protein</fullName>
    </submittedName>
</protein>
<dbReference type="Gene3D" id="3.40.50.300">
    <property type="entry name" value="P-loop containing nucleotide triphosphate hydrolases"/>
    <property type="match status" value="1"/>
</dbReference>
<dbReference type="InterPro" id="IPR020588">
    <property type="entry name" value="RecA_ATP-bd"/>
</dbReference>
<evidence type="ECO:0000256" key="2">
    <source>
        <dbReference type="ARBA" id="ARBA00022741"/>
    </source>
</evidence>
<reference evidence="9" key="1">
    <citation type="journal article" date="2022" name="G3 (Bethesda)">
        <title>High quality genome of the basidiomycete yeast Dioszegia hungarica PDD-24b-2 isolated from cloud water.</title>
        <authorList>
            <person name="Jarrige D."/>
            <person name="Haridas S."/>
            <person name="Bleykasten-Grosshans C."/>
            <person name="Joly M."/>
            <person name="Nadalig T."/>
            <person name="Sancelme M."/>
            <person name="Vuilleumier S."/>
            <person name="Grigoriev I.V."/>
            <person name="Amato P."/>
            <person name="Bringel F."/>
        </authorList>
    </citation>
    <scope>NUCLEOTIDE SEQUENCE</scope>
    <source>
        <strain evidence="9">PDD-24b-2</strain>
    </source>
</reference>
<feature type="compositionally biased region" description="Low complexity" evidence="7">
    <location>
        <begin position="389"/>
        <end position="405"/>
    </location>
</feature>
<sequence length="620" mass="65375">MSFTAFPLDKLGLTPAQLQLCTKANYLNAQDVLLIPLPDLSRRLKIRLPEAQALITAISKAIAPRSSLVSSLVGDDASTSGAGLGKRKRGSKGREGEGWIRTGDVELDTLLGGGVRVGSVTEIVGESAAGKSHLSLHLALAAQLPSLTSSPGGTIILTSERELSTTRLTQIGEVMSRRHAQNVFMKRDSLSDGVLTRRVADVEELEDVLSYGVPALLERGRGGPGKRGSRLMGSPTEEDEAEREKGTQAGPSALGAQRPGISNPLLAPSPRINRHPARTSLPAPTSHRAPPAPKPIRLLILDSLAALLRGAETSFSSSRAGLTARSRHLCSVGDKLKALAVEYELAVVVINQVSDVFGKQSYPSTSTDDTPPGPAGTYANGNGNGNGNGYRSTPSQHPTSSQSLTHDQAWYAAGPDPPMLYATQARWFSGQGSSGKKEAALGIVWANAINTRVMLSRTGRRRVLKPEEKGDQADVPFAEMRADGDDEGEGNGERTLIRRAHLIFSPFAPPGTIDFVIRGSGVRALPGTYALDESGARVLARARRRSAMMAAGEEEEVIAEAEREEAGPGAAAEAEADDDLFGAMSGMEDVPDEWWAGALDSELQAEEAAAAVAAGVAMGR</sequence>
<organism evidence="9 10">
    <name type="scientific">Dioszegia hungarica</name>
    <dbReference type="NCBI Taxonomy" id="4972"/>
    <lineage>
        <taxon>Eukaryota</taxon>
        <taxon>Fungi</taxon>
        <taxon>Dikarya</taxon>
        <taxon>Basidiomycota</taxon>
        <taxon>Agaricomycotina</taxon>
        <taxon>Tremellomycetes</taxon>
        <taxon>Tremellales</taxon>
        <taxon>Bulleribasidiaceae</taxon>
        <taxon>Dioszegia</taxon>
    </lineage>
</organism>
<dbReference type="GO" id="GO:0140664">
    <property type="term" value="F:ATP-dependent DNA damage sensor activity"/>
    <property type="evidence" value="ECO:0007669"/>
    <property type="project" value="InterPro"/>
</dbReference>
<dbReference type="GeneID" id="77732239"/>
<accession>A0AA38H9G6</accession>
<name>A0AA38H9G6_9TREE</name>
<dbReference type="GO" id="GO:0000400">
    <property type="term" value="F:four-way junction DNA binding"/>
    <property type="evidence" value="ECO:0007669"/>
    <property type="project" value="TreeGrafter"/>
</dbReference>
<dbReference type="PROSITE" id="PS50162">
    <property type="entry name" value="RECA_2"/>
    <property type="match status" value="1"/>
</dbReference>
<keyword evidence="6" id="KW-0539">Nucleus</keyword>
<evidence type="ECO:0000256" key="3">
    <source>
        <dbReference type="ARBA" id="ARBA00022763"/>
    </source>
</evidence>
<feature type="domain" description="RecA family profile 1" evidence="8">
    <location>
        <begin position="96"/>
        <end position="353"/>
    </location>
</feature>
<dbReference type="PANTHER" id="PTHR46487:SF1">
    <property type="entry name" value="DNA REPAIR PROTEIN XRCC3"/>
    <property type="match status" value="1"/>
</dbReference>
<dbReference type="GO" id="GO:0071140">
    <property type="term" value="P:resolution of mitotic recombination intermediates"/>
    <property type="evidence" value="ECO:0007669"/>
    <property type="project" value="TreeGrafter"/>
</dbReference>
<keyword evidence="5" id="KW-0234">DNA repair</keyword>
<keyword evidence="3" id="KW-0227">DNA damage</keyword>
<dbReference type="PANTHER" id="PTHR46487">
    <property type="entry name" value="DNA REPAIR PROTEIN XRCC3"/>
    <property type="match status" value="1"/>
</dbReference>
<dbReference type="InterPro" id="IPR027417">
    <property type="entry name" value="P-loop_NTPase"/>
</dbReference>
<dbReference type="CDD" id="cd19491">
    <property type="entry name" value="XRCC3"/>
    <property type="match status" value="1"/>
</dbReference>
<comment type="subcellular location">
    <subcellularLocation>
        <location evidence="1">Nucleus</location>
    </subcellularLocation>
</comment>
<dbReference type="GO" id="GO:0033065">
    <property type="term" value="C:Rad51C-XRCC3 complex"/>
    <property type="evidence" value="ECO:0007669"/>
    <property type="project" value="TreeGrafter"/>
</dbReference>
<proteinExistence type="predicted"/>
<keyword evidence="2" id="KW-0547">Nucleotide-binding</keyword>
<feature type="region of interest" description="Disordered" evidence="7">
    <location>
        <begin position="216"/>
        <end position="293"/>
    </location>
</feature>
<evidence type="ECO:0000256" key="4">
    <source>
        <dbReference type="ARBA" id="ARBA00022840"/>
    </source>
</evidence>
<keyword evidence="4" id="KW-0067">ATP-binding</keyword>
<evidence type="ECO:0000256" key="6">
    <source>
        <dbReference type="ARBA" id="ARBA00023242"/>
    </source>
</evidence>
<dbReference type="EMBL" id="JAKWFO010000005">
    <property type="protein sequence ID" value="KAI9635961.1"/>
    <property type="molecule type" value="Genomic_DNA"/>
</dbReference>
<dbReference type="GO" id="GO:0005657">
    <property type="term" value="C:replication fork"/>
    <property type="evidence" value="ECO:0007669"/>
    <property type="project" value="TreeGrafter"/>
</dbReference>
<dbReference type="InterPro" id="IPR013632">
    <property type="entry name" value="Rad51_C"/>
</dbReference>
<evidence type="ECO:0000313" key="9">
    <source>
        <dbReference type="EMBL" id="KAI9635961.1"/>
    </source>
</evidence>
<dbReference type="GO" id="GO:0061982">
    <property type="term" value="P:meiosis I cell cycle process"/>
    <property type="evidence" value="ECO:0007669"/>
    <property type="project" value="UniProtKB-ARBA"/>
</dbReference>
<dbReference type="GO" id="GO:0005524">
    <property type="term" value="F:ATP binding"/>
    <property type="evidence" value="ECO:0007669"/>
    <property type="project" value="UniProtKB-KW"/>
</dbReference>
<feature type="region of interest" description="Disordered" evidence="7">
    <location>
        <begin position="73"/>
        <end position="98"/>
    </location>
</feature>
<feature type="compositionally biased region" description="Low complexity" evidence="7">
    <location>
        <begin position="363"/>
        <end position="381"/>
    </location>
</feature>
<dbReference type="AlphaFoldDB" id="A0AA38H9G6"/>
<dbReference type="InterPro" id="IPR047348">
    <property type="entry name" value="XRCC3-like_C"/>
</dbReference>
<evidence type="ECO:0000256" key="5">
    <source>
        <dbReference type="ARBA" id="ARBA00023204"/>
    </source>
</evidence>
<keyword evidence="10" id="KW-1185">Reference proteome</keyword>
<dbReference type="Pfam" id="PF08423">
    <property type="entry name" value="Rad51"/>
    <property type="match status" value="2"/>
</dbReference>
<dbReference type="GO" id="GO:0000722">
    <property type="term" value="P:telomere maintenance via recombination"/>
    <property type="evidence" value="ECO:0007669"/>
    <property type="project" value="TreeGrafter"/>
</dbReference>
<evidence type="ECO:0000256" key="1">
    <source>
        <dbReference type="ARBA" id="ARBA00004123"/>
    </source>
</evidence>
<dbReference type="SUPFAM" id="SSF52540">
    <property type="entry name" value="P-loop containing nucleoside triphosphate hydrolases"/>
    <property type="match status" value="1"/>
</dbReference>
<dbReference type="GO" id="GO:0090656">
    <property type="term" value="P:t-circle formation"/>
    <property type="evidence" value="ECO:0007669"/>
    <property type="project" value="TreeGrafter"/>
</dbReference>
<evidence type="ECO:0000313" key="10">
    <source>
        <dbReference type="Proteomes" id="UP001164286"/>
    </source>
</evidence>
<dbReference type="GO" id="GO:0045003">
    <property type="term" value="P:double-strand break repair via synthesis-dependent strand annealing"/>
    <property type="evidence" value="ECO:0007669"/>
    <property type="project" value="TreeGrafter"/>
</dbReference>